<dbReference type="Pfam" id="PF03372">
    <property type="entry name" value="Exo_endo_phos"/>
    <property type="match status" value="1"/>
</dbReference>
<sequence length="293" mass="33891">MGTLFLGCTSDISYPTTPAEYDDVLVDCLPVPASENTLEVLTWNIEHFPKHLETSGIVNATIAESDYDVWGIQEIENIGTIKLISQVNPSYSVIVDNDIARGVNNNYHLAFIYNNQRLEIKEERVLTTGDFDRYYFPRNPLFIKFLNKVNNQTFILINLHLKCCGDATSKHRREEASRRLKTFIDENYPNDRVLVVGDYNGELYPTYSSQFSNFIDDANNYAFADMDQAKSSEWLDKSYPSWRPNGSHIDHILMTNEWFNQFQKSYTVTLDQCSNDYDPKVSDHRPVMTVFRN</sequence>
<feature type="domain" description="Endonuclease/exonuclease/phosphatase" evidence="1">
    <location>
        <begin position="41"/>
        <end position="284"/>
    </location>
</feature>
<name>A0AAX1NE91_9BACT</name>
<dbReference type="EMBL" id="CP076133">
    <property type="protein sequence ID" value="QWG05451.1"/>
    <property type="molecule type" value="Genomic_DNA"/>
</dbReference>
<protein>
    <submittedName>
        <fullName evidence="2">Endonuclease/exonuclease/phosphatase family protein</fullName>
    </submittedName>
</protein>
<dbReference type="RefSeq" id="WP_169661896.1">
    <property type="nucleotide sequence ID" value="NZ_CP076133.1"/>
</dbReference>
<reference evidence="2 3" key="1">
    <citation type="submission" date="2021-05" db="EMBL/GenBank/DDBJ databases">
        <title>Comparative genomic studies on the polysaccharide-degrading batcterial strains of the Flammeovirga genus.</title>
        <authorList>
            <person name="Zewei F."/>
            <person name="Zheng Z."/>
            <person name="Yu L."/>
            <person name="Ruyue G."/>
            <person name="Yanhong M."/>
            <person name="Yuanyuan C."/>
            <person name="Jingyan G."/>
            <person name="Wenjun H."/>
        </authorList>
    </citation>
    <scope>NUCLEOTIDE SEQUENCE [LARGE SCALE GENOMIC DNA]</scope>
    <source>
        <strain evidence="2 3">NBRC:100898</strain>
    </source>
</reference>
<dbReference type="SUPFAM" id="SSF56219">
    <property type="entry name" value="DNase I-like"/>
    <property type="match status" value="1"/>
</dbReference>
<keyword evidence="2" id="KW-0378">Hydrolase</keyword>
<keyword evidence="3" id="KW-1185">Reference proteome</keyword>
<dbReference type="AlphaFoldDB" id="A0AAX1NE91"/>
<dbReference type="InterPro" id="IPR005135">
    <property type="entry name" value="Endo/exonuclease/phosphatase"/>
</dbReference>
<evidence type="ECO:0000313" key="2">
    <source>
        <dbReference type="EMBL" id="QWG05451.1"/>
    </source>
</evidence>
<accession>A0AAX1NE91</accession>
<keyword evidence="2" id="KW-0255">Endonuclease</keyword>
<evidence type="ECO:0000259" key="1">
    <source>
        <dbReference type="Pfam" id="PF03372"/>
    </source>
</evidence>
<dbReference type="Proteomes" id="UP000678679">
    <property type="component" value="Chromosome 2"/>
</dbReference>
<dbReference type="Gene3D" id="3.60.10.10">
    <property type="entry name" value="Endonuclease/exonuclease/phosphatase"/>
    <property type="match status" value="1"/>
</dbReference>
<dbReference type="GO" id="GO:0004519">
    <property type="term" value="F:endonuclease activity"/>
    <property type="evidence" value="ECO:0007669"/>
    <property type="project" value="UniProtKB-KW"/>
</dbReference>
<evidence type="ECO:0000313" key="3">
    <source>
        <dbReference type="Proteomes" id="UP000678679"/>
    </source>
</evidence>
<gene>
    <name evidence="2" type="ORF">KMW28_23825</name>
</gene>
<dbReference type="InterPro" id="IPR036691">
    <property type="entry name" value="Endo/exonu/phosph_ase_sf"/>
</dbReference>
<dbReference type="KEGG" id="fya:KMW28_23825"/>
<keyword evidence="2" id="KW-0540">Nuclease</keyword>
<proteinExistence type="predicted"/>
<organism evidence="2 3">
    <name type="scientific">Flammeovirga yaeyamensis</name>
    <dbReference type="NCBI Taxonomy" id="367791"/>
    <lineage>
        <taxon>Bacteria</taxon>
        <taxon>Pseudomonadati</taxon>
        <taxon>Bacteroidota</taxon>
        <taxon>Cytophagia</taxon>
        <taxon>Cytophagales</taxon>
        <taxon>Flammeovirgaceae</taxon>
        <taxon>Flammeovirga</taxon>
    </lineage>
</organism>